<dbReference type="Pfam" id="PF16761">
    <property type="entry name" value="Clr2_transil"/>
    <property type="match status" value="1"/>
</dbReference>
<evidence type="ECO:0000259" key="2">
    <source>
        <dbReference type="Pfam" id="PF10383"/>
    </source>
</evidence>
<dbReference type="GO" id="GO:0070824">
    <property type="term" value="C:SHREC complex"/>
    <property type="evidence" value="ECO:0007669"/>
    <property type="project" value="InterPro"/>
</dbReference>
<name>A0A165HH64_9BASI</name>
<protein>
    <recommendedName>
        <fullName evidence="6">Cryptic loci regulator 2 N-terminal domain-containing protein</fullName>
    </recommendedName>
</protein>
<dbReference type="InterPro" id="IPR031915">
    <property type="entry name" value="Clr2_N"/>
</dbReference>
<dbReference type="AlphaFoldDB" id="A0A165HH64"/>
<feature type="domain" description="Cryptic loci regulator 2 N-terminal" evidence="3">
    <location>
        <begin position="96"/>
        <end position="162"/>
    </location>
</feature>
<accession>A0A165HH64</accession>
<evidence type="ECO:0008006" key="6">
    <source>
        <dbReference type="Google" id="ProtNLM"/>
    </source>
</evidence>
<feature type="compositionally biased region" description="Polar residues" evidence="1">
    <location>
        <begin position="1"/>
        <end position="13"/>
    </location>
</feature>
<dbReference type="GO" id="GO:0033553">
    <property type="term" value="C:rDNA heterochromatin"/>
    <property type="evidence" value="ECO:0007669"/>
    <property type="project" value="TreeGrafter"/>
</dbReference>
<sequence length="813" mass="89430">MSDDAGTSTSQTAIHGAAIGGETGQNGGFVLRFTRTDAGNPPRRPPNIDPTPVDGVVNYHKATEPNDAKSLLWRKAAGQYIAEQALGRSGEESKEYIIADFPEGYILYNHYKGPAGSPRSDPYLYGSSKVPKFRSSKEFVPHALWLYRSAEAEDEPCQCQYCSGALRDKTNARTKARASGVSPLKPEKPKSSPGGSNAPVKRRGRPSKASALDDSPHPNSSMGPDHSPSPAKKSARPIGGLLRTVEPERHNDLAYWEHRRYRENELVWVLLDPPMQGPEPWQRIELWPGLVKRVSANEEIYRKGAAVPSTYNIMFLAAHQIEQVEVSDIAPFLAYAVPNDFFGWLMCQDLPPAFRNDLHRIDKFRPFASKTVPVTPLAAPPLPTFDDAWPSYVLALTLAGEIFQKWSVSDPYEADREWYLDFRLTPPRRFRKPGEVYNAKFVEFTLLQGMYLGAERIWQNDLVRLNTPWANLQGLSREPTAGSATRGLFYEVRWILRKKVSKDEREIITEGRLYELVPENTPDDIDTIKEEPAPPVAAAAQVIAPVSAAVPAPIPPYAPLAPPTVAEAQDGSMAPAEPDASADIDMDAANHIASTETNGAVVAAHASADTNGTNHVPTTYGATTSAQEGMEVDQAHSVTVPTSVFVEARPPPPGTIEIRSMKRLMLGQPPLRGKDGQPTFDYPHPQAPPGFKFRCLHNPGTVGVTVGPLAIAGRYYRHLLVESSRVHQILGDPVRNGIGSDQLQSLAGSLPGQLCAMMPVDYMYRGRAMMFVESERTAKKTLADRWGVSPDDFMYRFVLKDSVKRTLDEAALG</sequence>
<feature type="region of interest" description="Disordered" evidence="1">
    <location>
        <begin position="170"/>
        <end position="243"/>
    </location>
</feature>
<evidence type="ECO:0000259" key="3">
    <source>
        <dbReference type="Pfam" id="PF16761"/>
    </source>
</evidence>
<dbReference type="Proteomes" id="UP000076842">
    <property type="component" value="Unassembled WGS sequence"/>
</dbReference>
<dbReference type="InterPro" id="IPR038986">
    <property type="entry name" value="Clr2"/>
</dbReference>
<dbReference type="PANTHER" id="PTHR38046:SF1">
    <property type="entry name" value="CRYPTIC LOCI REGULATOR 2"/>
    <property type="match status" value="1"/>
</dbReference>
<gene>
    <name evidence="4" type="ORF">CALCODRAFT_481699</name>
</gene>
<evidence type="ECO:0000313" key="5">
    <source>
        <dbReference type="Proteomes" id="UP000076842"/>
    </source>
</evidence>
<keyword evidence="5" id="KW-1185">Reference proteome</keyword>
<dbReference type="OrthoDB" id="2421327at2759"/>
<proteinExistence type="predicted"/>
<evidence type="ECO:0000256" key="1">
    <source>
        <dbReference type="SAM" id="MobiDB-lite"/>
    </source>
</evidence>
<evidence type="ECO:0000313" key="4">
    <source>
        <dbReference type="EMBL" id="KZT59298.1"/>
    </source>
</evidence>
<dbReference type="PANTHER" id="PTHR38046">
    <property type="entry name" value="CRYPTIC LOCI REGULATOR 2"/>
    <property type="match status" value="1"/>
</dbReference>
<reference evidence="4 5" key="1">
    <citation type="journal article" date="2016" name="Mol. Biol. Evol.">
        <title>Comparative Genomics of Early-Diverging Mushroom-Forming Fungi Provides Insights into the Origins of Lignocellulose Decay Capabilities.</title>
        <authorList>
            <person name="Nagy L.G."/>
            <person name="Riley R."/>
            <person name="Tritt A."/>
            <person name="Adam C."/>
            <person name="Daum C."/>
            <person name="Floudas D."/>
            <person name="Sun H."/>
            <person name="Yadav J.S."/>
            <person name="Pangilinan J."/>
            <person name="Larsson K.H."/>
            <person name="Matsuura K."/>
            <person name="Barry K."/>
            <person name="Labutti K."/>
            <person name="Kuo R."/>
            <person name="Ohm R.A."/>
            <person name="Bhattacharya S.S."/>
            <person name="Shirouzu T."/>
            <person name="Yoshinaga Y."/>
            <person name="Martin F.M."/>
            <person name="Grigoriev I.V."/>
            <person name="Hibbett D.S."/>
        </authorList>
    </citation>
    <scope>NUCLEOTIDE SEQUENCE [LARGE SCALE GENOMIC DNA]</scope>
    <source>
        <strain evidence="4 5">HHB12733</strain>
    </source>
</reference>
<feature type="domain" description="Cryptic loci regulator 2 C-terminal" evidence="2">
    <location>
        <begin position="448"/>
        <end position="534"/>
    </location>
</feature>
<dbReference type="InterPro" id="IPR018839">
    <property type="entry name" value="Tscrpt-silencing_Clr2_C"/>
</dbReference>
<dbReference type="EMBL" id="KV423942">
    <property type="protein sequence ID" value="KZT59298.1"/>
    <property type="molecule type" value="Genomic_DNA"/>
</dbReference>
<dbReference type="GO" id="GO:0030466">
    <property type="term" value="P:silent mating-type cassette heterochromatin formation"/>
    <property type="evidence" value="ECO:0007669"/>
    <property type="project" value="TreeGrafter"/>
</dbReference>
<dbReference type="InParanoid" id="A0A165HH64"/>
<dbReference type="GO" id="GO:0031934">
    <property type="term" value="C:mating-type region heterochromatin"/>
    <property type="evidence" value="ECO:0007669"/>
    <property type="project" value="TreeGrafter"/>
</dbReference>
<organism evidence="4 5">
    <name type="scientific">Calocera cornea HHB12733</name>
    <dbReference type="NCBI Taxonomy" id="1353952"/>
    <lineage>
        <taxon>Eukaryota</taxon>
        <taxon>Fungi</taxon>
        <taxon>Dikarya</taxon>
        <taxon>Basidiomycota</taxon>
        <taxon>Agaricomycotina</taxon>
        <taxon>Dacrymycetes</taxon>
        <taxon>Dacrymycetales</taxon>
        <taxon>Dacrymycetaceae</taxon>
        <taxon>Calocera</taxon>
    </lineage>
</organism>
<feature type="region of interest" description="Disordered" evidence="1">
    <location>
        <begin position="1"/>
        <end position="54"/>
    </location>
</feature>
<dbReference type="STRING" id="1353952.A0A165HH64"/>
<feature type="compositionally biased region" description="Gly residues" evidence="1">
    <location>
        <begin position="18"/>
        <end position="27"/>
    </location>
</feature>
<dbReference type="Pfam" id="PF10383">
    <property type="entry name" value="Clr2"/>
    <property type="match status" value="1"/>
</dbReference>